<dbReference type="InterPro" id="IPR047794">
    <property type="entry name" value="C45_proenzyme-like"/>
</dbReference>
<gene>
    <name evidence="2" type="ORF">BDV95DRAFT_486037</name>
</gene>
<reference evidence="2 3" key="1">
    <citation type="submission" date="2020-01" db="EMBL/GenBank/DDBJ databases">
        <authorList>
            <consortium name="DOE Joint Genome Institute"/>
            <person name="Haridas S."/>
            <person name="Albert R."/>
            <person name="Binder M."/>
            <person name="Bloem J."/>
            <person name="Labutti K."/>
            <person name="Salamov A."/>
            <person name="Andreopoulos B."/>
            <person name="Baker S.E."/>
            <person name="Barry K."/>
            <person name="Bills G."/>
            <person name="Bluhm B.H."/>
            <person name="Cannon C."/>
            <person name="Castanera R."/>
            <person name="Culley D.E."/>
            <person name="Daum C."/>
            <person name="Ezra D."/>
            <person name="Gonzalez J.B."/>
            <person name="Henrissat B."/>
            <person name="Kuo A."/>
            <person name="Liang C."/>
            <person name="Lipzen A."/>
            <person name="Lutzoni F."/>
            <person name="Magnuson J."/>
            <person name="Mondo S."/>
            <person name="Nolan M."/>
            <person name="Ohm R."/>
            <person name="Pangilinan J."/>
            <person name="Park H.-J.H."/>
            <person name="Ramirez L."/>
            <person name="Alfaro M."/>
            <person name="Sun H."/>
            <person name="Tritt A."/>
            <person name="Yoshinaga Y."/>
            <person name="Zwiers L.-H.L."/>
            <person name="Turgeon B.G."/>
            <person name="Goodwin S.B."/>
            <person name="Spatafora J.W."/>
            <person name="Crous P.W."/>
            <person name="Grigoriev I.V."/>
        </authorList>
    </citation>
    <scope>NUCLEOTIDE SEQUENCE [LARGE SCALE GENOMIC DNA]</scope>
    <source>
        <strain evidence="2 3">CBS 611.86</strain>
    </source>
</reference>
<keyword evidence="2" id="KW-0808">Transferase</keyword>
<dbReference type="OrthoDB" id="189997at2759"/>
<dbReference type="PANTHER" id="PTHR34180:SF1">
    <property type="entry name" value="BETA-ALANYL-DOPAMINE_CARCININE HYDROLASE"/>
    <property type="match status" value="1"/>
</dbReference>
<keyword evidence="2" id="KW-0012">Acyltransferase</keyword>
<dbReference type="PANTHER" id="PTHR34180">
    <property type="entry name" value="PEPTIDASE C45"/>
    <property type="match status" value="1"/>
</dbReference>
<dbReference type="AlphaFoldDB" id="A0A7C8MDW4"/>
<sequence>MQIIECKGTPYEIGFQHGSVAKVEVSRCIDFYAGLFLQNCKQTWPQVLEHGKEFEEYAKEIWPAYHEEIRGIADGAGRELLDIVALNVRTEINFGLFSDGCTALAWHTDEHAFLAQNWDWMTDQKPNLIVTKIIQADKPTIVQITEAGIIGKIGFNSSGVGTLLNAIKVYGVDPKRMPVHFGLRMALESDSASEAVQKLEKYGMASSAHILIADQESSVGLEFTKSTFAHCLPDPLGRVVHTNHLLLEHPGEFDTVWLKDSPVRIKTMTGNADEIGGIKHQPSWEEVTMLFKDEQNSPSAICRYETNESGSETLFNIVMDLKAKRAVIQMGRPTEVEGDPVELVL</sequence>
<dbReference type="Proteomes" id="UP000481861">
    <property type="component" value="Unassembled WGS sequence"/>
</dbReference>
<feature type="domain" description="Peptidase C45 hydrolase" evidence="1">
    <location>
        <begin position="106"/>
        <end position="334"/>
    </location>
</feature>
<dbReference type="Pfam" id="PF03417">
    <property type="entry name" value="AAT"/>
    <property type="match status" value="1"/>
</dbReference>
<comment type="caution">
    <text evidence="2">The sequence shown here is derived from an EMBL/GenBank/DDBJ whole genome shotgun (WGS) entry which is preliminary data.</text>
</comment>
<evidence type="ECO:0000313" key="2">
    <source>
        <dbReference type="EMBL" id="KAF2875259.1"/>
    </source>
</evidence>
<dbReference type="InterPro" id="IPR005079">
    <property type="entry name" value="Peptidase_C45_hydrolase"/>
</dbReference>
<dbReference type="Gene3D" id="3.60.60.10">
    <property type="entry name" value="Penicillin V Acylase, Chain A"/>
    <property type="match status" value="1"/>
</dbReference>
<evidence type="ECO:0000313" key="3">
    <source>
        <dbReference type="Proteomes" id="UP000481861"/>
    </source>
</evidence>
<accession>A0A7C8MDW4</accession>
<proteinExistence type="predicted"/>
<dbReference type="NCBIfam" id="NF040521">
    <property type="entry name" value="C45_proenzyme"/>
    <property type="match status" value="1"/>
</dbReference>
<keyword evidence="3" id="KW-1185">Reference proteome</keyword>
<dbReference type="GO" id="GO:0016746">
    <property type="term" value="F:acyltransferase activity"/>
    <property type="evidence" value="ECO:0007669"/>
    <property type="project" value="UniProtKB-KW"/>
</dbReference>
<dbReference type="Gene3D" id="1.10.10.2120">
    <property type="match status" value="1"/>
</dbReference>
<dbReference type="EMBL" id="JAADJZ010000005">
    <property type="protein sequence ID" value="KAF2875259.1"/>
    <property type="molecule type" value="Genomic_DNA"/>
</dbReference>
<dbReference type="InterPro" id="IPR047801">
    <property type="entry name" value="Peptidase_C45"/>
</dbReference>
<evidence type="ECO:0000259" key="1">
    <source>
        <dbReference type="Pfam" id="PF03417"/>
    </source>
</evidence>
<protein>
    <submittedName>
        <fullName evidence="2">Isopenicillin N acyltransferase</fullName>
    </submittedName>
</protein>
<organism evidence="2 3">
    <name type="scientific">Massariosphaeria phaeospora</name>
    <dbReference type="NCBI Taxonomy" id="100035"/>
    <lineage>
        <taxon>Eukaryota</taxon>
        <taxon>Fungi</taxon>
        <taxon>Dikarya</taxon>
        <taxon>Ascomycota</taxon>
        <taxon>Pezizomycotina</taxon>
        <taxon>Dothideomycetes</taxon>
        <taxon>Pleosporomycetidae</taxon>
        <taxon>Pleosporales</taxon>
        <taxon>Pleosporales incertae sedis</taxon>
        <taxon>Massariosphaeria</taxon>
    </lineage>
</organism>
<name>A0A7C8MDW4_9PLEO</name>